<name>V4KFR0_EUTSA</name>
<keyword evidence="8" id="KW-0539">Nucleus</keyword>
<comment type="subcellular location">
    <subcellularLocation>
        <location evidence="1">Chromosome</location>
    </subcellularLocation>
    <subcellularLocation>
        <location evidence="2">Nucleus</location>
        <location evidence="2">Nucleolus</location>
    </subcellularLocation>
</comment>
<evidence type="ECO:0000256" key="6">
    <source>
        <dbReference type="ARBA" id="ARBA00023125"/>
    </source>
</evidence>
<evidence type="ECO:0000256" key="2">
    <source>
        <dbReference type="ARBA" id="ARBA00004604"/>
    </source>
</evidence>
<organism evidence="12 13">
    <name type="scientific">Eutrema salsugineum</name>
    <name type="common">Saltwater cress</name>
    <name type="synonym">Sisymbrium salsugineum</name>
    <dbReference type="NCBI Taxonomy" id="72664"/>
    <lineage>
        <taxon>Eukaryota</taxon>
        <taxon>Viridiplantae</taxon>
        <taxon>Streptophyta</taxon>
        <taxon>Embryophyta</taxon>
        <taxon>Tracheophyta</taxon>
        <taxon>Spermatophyta</taxon>
        <taxon>Magnoliopsida</taxon>
        <taxon>eudicotyledons</taxon>
        <taxon>Gunneridae</taxon>
        <taxon>Pentapetalae</taxon>
        <taxon>rosids</taxon>
        <taxon>malvids</taxon>
        <taxon>Brassicales</taxon>
        <taxon>Brassicaceae</taxon>
        <taxon>Eutremeae</taxon>
        <taxon>Eutrema</taxon>
    </lineage>
</organism>
<dbReference type="Pfam" id="PF23588">
    <property type="entry name" value="HTH_CHD1_Hrp3"/>
    <property type="match status" value="1"/>
</dbReference>
<evidence type="ECO:0000256" key="7">
    <source>
        <dbReference type="ARBA" id="ARBA00023163"/>
    </source>
</evidence>
<dbReference type="AlphaFoldDB" id="V4KFR0"/>
<dbReference type="SMART" id="SM00717">
    <property type="entry name" value="SANT"/>
    <property type="match status" value="1"/>
</dbReference>
<evidence type="ECO:0000259" key="11">
    <source>
        <dbReference type="PROSITE" id="PS51294"/>
    </source>
</evidence>
<evidence type="ECO:0000256" key="3">
    <source>
        <dbReference type="ARBA" id="ARBA00022454"/>
    </source>
</evidence>
<dbReference type="InterPro" id="IPR001005">
    <property type="entry name" value="SANT/Myb"/>
</dbReference>
<reference evidence="12 13" key="1">
    <citation type="journal article" date="2013" name="Front. Plant Sci.">
        <title>The Reference Genome of the Halophytic Plant Eutrema salsugineum.</title>
        <authorList>
            <person name="Yang R."/>
            <person name="Jarvis D.E."/>
            <person name="Chen H."/>
            <person name="Beilstein M.A."/>
            <person name="Grimwood J."/>
            <person name="Jenkins J."/>
            <person name="Shu S."/>
            <person name="Prochnik S."/>
            <person name="Xin M."/>
            <person name="Ma C."/>
            <person name="Schmutz J."/>
            <person name="Wing R.A."/>
            <person name="Mitchell-Olds T."/>
            <person name="Schumaker K.S."/>
            <person name="Wang X."/>
        </authorList>
    </citation>
    <scope>NUCLEOTIDE SEQUENCE [LARGE SCALE GENOMIC DNA]</scope>
</reference>
<evidence type="ECO:0000256" key="9">
    <source>
        <dbReference type="ARBA" id="ARBA00032813"/>
    </source>
</evidence>
<dbReference type="PANTHER" id="PTHR46267">
    <property type="entry name" value="SINGLE MYB HISTONE 4"/>
    <property type="match status" value="1"/>
</dbReference>
<protein>
    <recommendedName>
        <fullName evidence="9">MYB transcription factor</fullName>
    </recommendedName>
</protein>
<dbReference type="Proteomes" id="UP000030689">
    <property type="component" value="Unassembled WGS sequence"/>
</dbReference>
<keyword evidence="4" id="KW-0805">Transcription regulation</keyword>
<dbReference type="EMBL" id="KI517809">
    <property type="protein sequence ID" value="ESQ29984.1"/>
    <property type="molecule type" value="Genomic_DNA"/>
</dbReference>
<feature type="domain" description="HTH myb-type" evidence="11">
    <location>
        <begin position="1"/>
        <end position="62"/>
    </location>
</feature>
<dbReference type="PROSITE" id="PS51294">
    <property type="entry name" value="HTH_MYB"/>
    <property type="match status" value="1"/>
</dbReference>
<evidence type="ECO:0000259" key="10">
    <source>
        <dbReference type="PROSITE" id="PS50090"/>
    </source>
</evidence>
<sequence>MVGYRRNKWTAEEEGALLAGICKHGAGKWLNILEDPEFRPQLLYRSNIDLKDKWRNMKIKEKSMTQTLDSASISISPCKDFAFSK</sequence>
<evidence type="ECO:0000256" key="5">
    <source>
        <dbReference type="ARBA" id="ARBA00023054"/>
    </source>
</evidence>
<keyword evidence="6" id="KW-0238">DNA-binding</keyword>
<dbReference type="PANTHER" id="PTHR46267:SF3">
    <property type="entry name" value="TELOMERE REPEAT-BINDING FACTOR 4-RELATED"/>
    <property type="match status" value="1"/>
</dbReference>
<evidence type="ECO:0000256" key="8">
    <source>
        <dbReference type="ARBA" id="ARBA00023242"/>
    </source>
</evidence>
<dbReference type="InterPro" id="IPR017930">
    <property type="entry name" value="Myb_dom"/>
</dbReference>
<evidence type="ECO:0000313" key="13">
    <source>
        <dbReference type="Proteomes" id="UP000030689"/>
    </source>
</evidence>
<dbReference type="CDD" id="cd11660">
    <property type="entry name" value="SANT_TRF"/>
    <property type="match status" value="1"/>
</dbReference>
<dbReference type="Gramene" id="ESQ29984">
    <property type="protein sequence ID" value="ESQ29984"/>
    <property type="gene ID" value="EUTSA_v10012087mg"/>
</dbReference>
<dbReference type="KEGG" id="eus:EUTSA_v10012087mg"/>
<keyword evidence="13" id="KW-1185">Reference proteome</keyword>
<gene>
    <name evidence="12" type="ORF">EUTSA_v10012087mg</name>
</gene>
<dbReference type="STRING" id="72664.V4KFR0"/>
<dbReference type="InterPro" id="IPR009057">
    <property type="entry name" value="Homeodomain-like_sf"/>
</dbReference>
<keyword evidence="7" id="KW-0804">Transcription</keyword>
<keyword evidence="5" id="KW-0175">Coiled coil</keyword>
<dbReference type="InterPro" id="IPR044597">
    <property type="entry name" value="SMH1-6"/>
</dbReference>
<dbReference type="PROSITE" id="PS50090">
    <property type="entry name" value="MYB_LIKE"/>
    <property type="match status" value="1"/>
</dbReference>
<dbReference type="SUPFAM" id="SSF46689">
    <property type="entry name" value="Homeodomain-like"/>
    <property type="match status" value="1"/>
</dbReference>
<dbReference type="GO" id="GO:0003691">
    <property type="term" value="F:double-stranded telomeric DNA binding"/>
    <property type="evidence" value="ECO:0007669"/>
    <property type="project" value="InterPro"/>
</dbReference>
<dbReference type="GO" id="GO:0005694">
    <property type="term" value="C:chromosome"/>
    <property type="evidence" value="ECO:0007669"/>
    <property type="project" value="UniProtKB-SubCell"/>
</dbReference>
<dbReference type="FunFam" id="1.10.10.60:FF:000168">
    <property type="entry name" value="Telomere repeat-binding factor 1"/>
    <property type="match status" value="1"/>
</dbReference>
<evidence type="ECO:0000256" key="4">
    <source>
        <dbReference type="ARBA" id="ARBA00023015"/>
    </source>
</evidence>
<accession>V4KFR0</accession>
<feature type="domain" description="Myb-like" evidence="10">
    <location>
        <begin position="1"/>
        <end position="58"/>
    </location>
</feature>
<dbReference type="Gene3D" id="1.10.246.220">
    <property type="match status" value="1"/>
</dbReference>
<proteinExistence type="predicted"/>
<evidence type="ECO:0000313" key="12">
    <source>
        <dbReference type="EMBL" id="ESQ29984.1"/>
    </source>
</evidence>
<evidence type="ECO:0000256" key="1">
    <source>
        <dbReference type="ARBA" id="ARBA00004286"/>
    </source>
</evidence>
<dbReference type="InterPro" id="IPR056302">
    <property type="entry name" value="CHD1-2/Hrp3_HTH"/>
</dbReference>
<dbReference type="GO" id="GO:0005730">
    <property type="term" value="C:nucleolus"/>
    <property type="evidence" value="ECO:0007669"/>
    <property type="project" value="UniProtKB-SubCell"/>
</dbReference>
<keyword evidence="3" id="KW-0158">Chromosome</keyword>